<name>A0ABP5MFR4_9MICO</name>
<keyword evidence="2" id="KW-1185">Reference proteome</keyword>
<organism evidence="1 2">
    <name type="scientific">Agrococcus versicolor</name>
    <dbReference type="NCBI Taxonomy" id="501482"/>
    <lineage>
        <taxon>Bacteria</taxon>
        <taxon>Bacillati</taxon>
        <taxon>Actinomycetota</taxon>
        <taxon>Actinomycetes</taxon>
        <taxon>Micrococcales</taxon>
        <taxon>Microbacteriaceae</taxon>
        <taxon>Agrococcus</taxon>
    </lineage>
</organism>
<dbReference type="EMBL" id="BAAAQT010000005">
    <property type="protein sequence ID" value="GAA2171830.1"/>
    <property type="molecule type" value="Genomic_DNA"/>
</dbReference>
<sequence length="193" mass="21266">MRFDDLFDDLESQLEAELGSQERDVLAEEERFRVGRLELGDRLRASPRTLDVRLRTGERLRIERLAIGRDWLSGTIRDGGAAGAGCILPMRSIVGVRLDDDALVRSLAQPAPGPGGAPPLAARLAMGFALRDLSRRRVPVELRCPAPVHGTIDRVARDHLDLAVHEPGTARHPRNVVAVELVPFAAIDWVRLP</sequence>
<proteinExistence type="predicted"/>
<gene>
    <name evidence="1" type="ORF">GCM10009846_07300</name>
</gene>
<evidence type="ECO:0008006" key="3">
    <source>
        <dbReference type="Google" id="ProtNLM"/>
    </source>
</evidence>
<protein>
    <recommendedName>
        <fullName evidence="3">Fis family transcriptional regulator</fullName>
    </recommendedName>
</protein>
<accession>A0ABP5MFR4</accession>
<evidence type="ECO:0000313" key="2">
    <source>
        <dbReference type="Proteomes" id="UP001501599"/>
    </source>
</evidence>
<dbReference type="Proteomes" id="UP001501599">
    <property type="component" value="Unassembled WGS sequence"/>
</dbReference>
<dbReference type="RefSeq" id="WP_344340437.1">
    <property type="nucleotide sequence ID" value="NZ_BAAAQT010000005.1"/>
</dbReference>
<evidence type="ECO:0000313" key="1">
    <source>
        <dbReference type="EMBL" id="GAA2171830.1"/>
    </source>
</evidence>
<reference evidence="2" key="1">
    <citation type="journal article" date="2019" name="Int. J. Syst. Evol. Microbiol.">
        <title>The Global Catalogue of Microorganisms (GCM) 10K type strain sequencing project: providing services to taxonomists for standard genome sequencing and annotation.</title>
        <authorList>
            <consortium name="The Broad Institute Genomics Platform"/>
            <consortium name="The Broad Institute Genome Sequencing Center for Infectious Disease"/>
            <person name="Wu L."/>
            <person name="Ma J."/>
        </authorList>
    </citation>
    <scope>NUCLEOTIDE SEQUENCE [LARGE SCALE GENOMIC DNA]</scope>
    <source>
        <strain evidence="2">JCM 16026</strain>
    </source>
</reference>
<comment type="caution">
    <text evidence="1">The sequence shown here is derived from an EMBL/GenBank/DDBJ whole genome shotgun (WGS) entry which is preliminary data.</text>
</comment>